<feature type="domain" description="Fido" evidence="3">
    <location>
        <begin position="134"/>
        <end position="284"/>
    </location>
</feature>
<comment type="caution">
    <text evidence="4">The sequence shown here is derived from an EMBL/GenBank/DDBJ whole genome shotgun (WGS) entry which is preliminary data.</text>
</comment>
<dbReference type="Proteomes" id="UP000216998">
    <property type="component" value="Unassembled WGS sequence"/>
</dbReference>
<dbReference type="OrthoDB" id="9813719at2"/>
<evidence type="ECO:0000256" key="1">
    <source>
        <dbReference type="PIRSR" id="PIRSR640198-1"/>
    </source>
</evidence>
<dbReference type="InterPro" id="IPR025758">
    <property type="entry name" value="Fic/DOC_N"/>
</dbReference>
<name>A0A255Z217_9PROT</name>
<dbReference type="Gene3D" id="1.10.3290.10">
    <property type="entry name" value="Fido-like domain"/>
    <property type="match status" value="1"/>
</dbReference>
<evidence type="ECO:0000313" key="4">
    <source>
        <dbReference type="EMBL" id="OYQ34935.1"/>
    </source>
</evidence>
<dbReference type="GO" id="GO:0005524">
    <property type="term" value="F:ATP binding"/>
    <property type="evidence" value="ECO:0007669"/>
    <property type="project" value="UniProtKB-KW"/>
</dbReference>
<dbReference type="InterPro" id="IPR040198">
    <property type="entry name" value="Fido_containing"/>
</dbReference>
<keyword evidence="2" id="KW-0067">ATP-binding</keyword>
<dbReference type="InterPro" id="IPR003812">
    <property type="entry name" value="Fido"/>
</dbReference>
<dbReference type="PANTHER" id="PTHR13504">
    <property type="entry name" value="FIDO DOMAIN-CONTAINING PROTEIN DDB_G0283145"/>
    <property type="match status" value="1"/>
</dbReference>
<dbReference type="InterPro" id="IPR036390">
    <property type="entry name" value="WH_DNA-bd_sf"/>
</dbReference>
<dbReference type="AlphaFoldDB" id="A0A255Z217"/>
<feature type="active site" evidence="1">
    <location>
        <position position="223"/>
    </location>
</feature>
<keyword evidence="5" id="KW-1185">Reference proteome</keyword>
<keyword evidence="2" id="KW-0547">Nucleotide-binding</keyword>
<evidence type="ECO:0000256" key="2">
    <source>
        <dbReference type="PIRSR" id="PIRSR640198-2"/>
    </source>
</evidence>
<dbReference type="Pfam" id="PF02661">
    <property type="entry name" value="Fic"/>
    <property type="match status" value="1"/>
</dbReference>
<proteinExistence type="predicted"/>
<dbReference type="PANTHER" id="PTHR13504:SF38">
    <property type="entry name" value="FIDO DOMAIN-CONTAINING PROTEIN"/>
    <property type="match status" value="1"/>
</dbReference>
<organism evidence="4 5">
    <name type="scientific">Niveispirillum lacus</name>
    <dbReference type="NCBI Taxonomy" id="1981099"/>
    <lineage>
        <taxon>Bacteria</taxon>
        <taxon>Pseudomonadati</taxon>
        <taxon>Pseudomonadota</taxon>
        <taxon>Alphaproteobacteria</taxon>
        <taxon>Rhodospirillales</taxon>
        <taxon>Azospirillaceae</taxon>
        <taxon>Niveispirillum</taxon>
    </lineage>
</organism>
<reference evidence="4 5" key="1">
    <citation type="submission" date="2017-07" db="EMBL/GenBank/DDBJ databases">
        <title>Niveispirillum cyanobacteriorum sp. nov., isolated from cyanobacterial aggregates in a eutrophic lake.</title>
        <authorList>
            <person name="Cai H."/>
        </authorList>
    </citation>
    <scope>NUCLEOTIDE SEQUENCE [LARGE SCALE GENOMIC DNA]</scope>
    <source>
        <strain evidence="5">TH1-14</strain>
    </source>
</reference>
<protein>
    <submittedName>
        <fullName evidence="4">Cell filamentation protein Fic</fullName>
    </submittedName>
</protein>
<dbReference type="SUPFAM" id="SSF140931">
    <property type="entry name" value="Fic-like"/>
    <property type="match status" value="1"/>
</dbReference>
<dbReference type="EMBL" id="NOXU01000027">
    <property type="protein sequence ID" value="OYQ34935.1"/>
    <property type="molecule type" value="Genomic_DNA"/>
</dbReference>
<dbReference type="SUPFAM" id="SSF46785">
    <property type="entry name" value="Winged helix' DNA-binding domain"/>
    <property type="match status" value="1"/>
</dbReference>
<dbReference type="Pfam" id="PF13784">
    <property type="entry name" value="Fic_N"/>
    <property type="match status" value="1"/>
</dbReference>
<feature type="binding site" evidence="2">
    <location>
        <begin position="227"/>
        <end position="234"/>
    </location>
    <ligand>
        <name>ATP</name>
        <dbReference type="ChEBI" id="CHEBI:30616"/>
    </ligand>
</feature>
<gene>
    <name evidence="4" type="ORF">CHU95_10175</name>
</gene>
<dbReference type="InterPro" id="IPR036597">
    <property type="entry name" value="Fido-like_dom_sf"/>
</dbReference>
<feature type="binding site" evidence="2">
    <location>
        <begin position="262"/>
        <end position="263"/>
    </location>
    <ligand>
        <name>ATP</name>
        <dbReference type="ChEBI" id="CHEBI:30616"/>
    </ligand>
</feature>
<accession>A0A255Z217</accession>
<evidence type="ECO:0000259" key="3">
    <source>
        <dbReference type="PROSITE" id="PS51459"/>
    </source>
</evidence>
<sequence length="395" mass="44088">MNREALCHAVRQTLVRLPAPYESHYGIVPLPPPEEPIAIGDGRAVMEEAIAALREVETLAREISDPWIISRIIARQEALSSSAIEGTNSTLDEVLSVEEAADDIARNDARQVRSYALALDRLVPEARAVGHNIFSLDLIRQLHREVMRDNPDYQDNPGEWRAQVVWIGGRSIEHSTLNPPPPDRVEGCLLHTVDYLRNQGMQAQTQNLLTRMAVAHAHFEAVHPFRDGNGRVGRLLLPLIMAADGRVPLYLSPYIEARKDRYYANLKAAQQQLNWGAAAGFMAEAVVATVQELNATRQALRHLRMLWLERRKLRGGSSALRTLNVLSDYPVLTVNRLASWLDITFPAAAKAVDTLVSMGVLTERTGHRRNRLFAATEVLSILNRPFGTEPALPDR</sequence>
<dbReference type="PROSITE" id="PS51459">
    <property type="entry name" value="FIDO"/>
    <property type="match status" value="1"/>
</dbReference>
<evidence type="ECO:0000313" key="5">
    <source>
        <dbReference type="Proteomes" id="UP000216998"/>
    </source>
</evidence>